<feature type="domain" description="Zn-dependent metallo-hydrolase RNA specificity" evidence="1">
    <location>
        <begin position="278"/>
        <end position="309"/>
    </location>
</feature>
<dbReference type="InterPro" id="IPR011108">
    <property type="entry name" value="RMMBL"/>
</dbReference>
<dbReference type="EMBL" id="AP025592">
    <property type="protein sequence ID" value="BDG08585.1"/>
    <property type="molecule type" value="Genomic_DNA"/>
</dbReference>
<dbReference type="SUPFAM" id="SSF56281">
    <property type="entry name" value="Metallo-hydrolase/oxidoreductase"/>
    <property type="match status" value="1"/>
</dbReference>
<evidence type="ECO:0000259" key="1">
    <source>
        <dbReference type="Pfam" id="PF07521"/>
    </source>
</evidence>
<dbReference type="GO" id="GO:0016787">
    <property type="term" value="F:hydrolase activity"/>
    <property type="evidence" value="ECO:0007669"/>
    <property type="project" value="UniProtKB-KW"/>
</dbReference>
<dbReference type="Pfam" id="PF07521">
    <property type="entry name" value="RMMBL"/>
    <property type="match status" value="1"/>
</dbReference>
<keyword evidence="2" id="KW-0378">Hydrolase</keyword>
<dbReference type="PANTHER" id="PTHR43694">
    <property type="entry name" value="RIBONUCLEASE J"/>
    <property type="match status" value="1"/>
</dbReference>
<evidence type="ECO:0000313" key="2">
    <source>
        <dbReference type="EMBL" id="BDG08585.1"/>
    </source>
</evidence>
<dbReference type="PANTHER" id="PTHR43694:SF1">
    <property type="entry name" value="RIBONUCLEASE J"/>
    <property type="match status" value="1"/>
</dbReference>
<dbReference type="Gene3D" id="3.60.15.10">
    <property type="entry name" value="Ribonuclease Z/Hydroxyacylglutathione hydrolase-like"/>
    <property type="match status" value="1"/>
</dbReference>
<dbReference type="Proteomes" id="UP001162734">
    <property type="component" value="Chromosome"/>
</dbReference>
<accession>A0ABN6N602</accession>
<proteinExistence type="predicted"/>
<sequence length="330" mass="37359">MGPVAADILRQAEFFTGRPSLPKPRWSLLDRQPFDIGPFHITPYQVEHSAFDAFALLVEADGRRLFYTGDFRAHGNDREPFARLLRDPPRSVHALMMEGTQIGDGREGEGPGEEQLRQKLASRFREWPGLVLASWSSQNLDRLRTMYEAAREASRTLVVDLYTATLARAAGAPGIPLPGTDGLEVFCRLNELVHVKEAAAFHRTNGVRPWRIFPEDLAPRAPGLVLMFRPSMLRELDRAGALDGALAIWSMWRGYLGESSELRMRQDLDAHGVPLEVFHVSGHAYVRDLQRLVEAVVPERVIPIHTAEPARYASLFPRVEMRRDGEWWHI</sequence>
<protein>
    <submittedName>
        <fullName evidence="2">MBL fold hydrolase</fullName>
    </submittedName>
</protein>
<evidence type="ECO:0000313" key="3">
    <source>
        <dbReference type="Proteomes" id="UP001162734"/>
    </source>
</evidence>
<reference evidence="3" key="1">
    <citation type="journal article" date="2022" name="Int. J. Syst. Evol. Microbiol.">
        <title>Anaeromyxobacter oryzae sp. nov., Anaeromyxobacter diazotrophicus sp. nov. and Anaeromyxobacter paludicola sp. nov., isolated from paddy soils.</title>
        <authorList>
            <person name="Itoh H."/>
            <person name="Xu Z."/>
            <person name="Mise K."/>
            <person name="Masuda Y."/>
            <person name="Ushijima N."/>
            <person name="Hayakawa C."/>
            <person name="Shiratori Y."/>
            <person name="Senoo K."/>
        </authorList>
    </citation>
    <scope>NUCLEOTIDE SEQUENCE [LARGE SCALE GENOMIC DNA]</scope>
    <source>
        <strain evidence="3">Red630</strain>
    </source>
</reference>
<name>A0ABN6N602_9BACT</name>
<dbReference type="InterPro" id="IPR036866">
    <property type="entry name" value="RibonucZ/Hydroxyglut_hydro"/>
</dbReference>
<organism evidence="2 3">
    <name type="scientific">Anaeromyxobacter paludicola</name>
    <dbReference type="NCBI Taxonomy" id="2918171"/>
    <lineage>
        <taxon>Bacteria</taxon>
        <taxon>Pseudomonadati</taxon>
        <taxon>Myxococcota</taxon>
        <taxon>Myxococcia</taxon>
        <taxon>Myxococcales</taxon>
        <taxon>Cystobacterineae</taxon>
        <taxon>Anaeromyxobacteraceae</taxon>
        <taxon>Anaeromyxobacter</taxon>
    </lineage>
</organism>
<keyword evidence="3" id="KW-1185">Reference proteome</keyword>
<gene>
    <name evidence="2" type="ORF">AMPC_16980</name>
</gene>